<feature type="non-terminal residue" evidence="1">
    <location>
        <position position="106"/>
    </location>
</feature>
<protein>
    <submittedName>
        <fullName evidence="1">Uncharacterized protein</fullName>
    </submittedName>
</protein>
<reference evidence="1" key="1">
    <citation type="journal article" date="2014" name="Front. Microbiol.">
        <title>High frequency of phylogenetically diverse reductive dehalogenase-homologous genes in deep subseafloor sedimentary metagenomes.</title>
        <authorList>
            <person name="Kawai M."/>
            <person name="Futagami T."/>
            <person name="Toyoda A."/>
            <person name="Takaki Y."/>
            <person name="Nishi S."/>
            <person name="Hori S."/>
            <person name="Arai W."/>
            <person name="Tsubouchi T."/>
            <person name="Morono Y."/>
            <person name="Uchiyama I."/>
            <person name="Ito T."/>
            <person name="Fujiyama A."/>
            <person name="Inagaki F."/>
            <person name="Takami H."/>
        </authorList>
    </citation>
    <scope>NUCLEOTIDE SEQUENCE</scope>
    <source>
        <strain evidence="1">Expedition CK06-06</strain>
    </source>
</reference>
<comment type="caution">
    <text evidence="1">The sequence shown here is derived from an EMBL/GenBank/DDBJ whole genome shotgun (WGS) entry which is preliminary data.</text>
</comment>
<evidence type="ECO:0000313" key="1">
    <source>
        <dbReference type="EMBL" id="GAG53527.1"/>
    </source>
</evidence>
<dbReference type="Gene3D" id="3.20.20.210">
    <property type="match status" value="1"/>
</dbReference>
<gene>
    <name evidence="1" type="ORF">S01H1_76345</name>
</gene>
<accession>X0Z553</accession>
<dbReference type="InterPro" id="IPR038071">
    <property type="entry name" value="UROD/MetE-like_sf"/>
</dbReference>
<organism evidence="1">
    <name type="scientific">marine sediment metagenome</name>
    <dbReference type="NCBI Taxonomy" id="412755"/>
    <lineage>
        <taxon>unclassified sequences</taxon>
        <taxon>metagenomes</taxon>
        <taxon>ecological metagenomes</taxon>
    </lineage>
</organism>
<dbReference type="SUPFAM" id="SSF51726">
    <property type="entry name" value="UROD/MetE-like"/>
    <property type="match status" value="1"/>
</dbReference>
<proteinExistence type="predicted"/>
<dbReference type="AlphaFoldDB" id="X0Z553"/>
<dbReference type="EMBL" id="BARS01051230">
    <property type="protein sequence ID" value="GAG53527.1"/>
    <property type="molecule type" value="Genomic_DNA"/>
</dbReference>
<name>X0Z553_9ZZZZ</name>
<sequence>MNSIEPRAIMFFAGGAFETPWYLRGFEKLMMDLYEAPEIVDAICSKVEQYYRQRAFRTIDAVNGQIDIVGSGGDVGTQRGMLLSPQIWREKIKPYTSSLISTFKQM</sequence>